<dbReference type="VEuPathDB" id="TriTrypDB:TvY486_1106770"/>
<feature type="compositionally biased region" description="Polar residues" evidence="1">
    <location>
        <begin position="22"/>
        <end position="31"/>
    </location>
</feature>
<proteinExistence type="predicted"/>
<gene>
    <name evidence="2" type="ORF">TVY486_1106770</name>
</gene>
<dbReference type="EMBL" id="HE573027">
    <property type="protein sequence ID" value="CCC53193.1"/>
    <property type="molecule type" value="Genomic_DNA"/>
</dbReference>
<feature type="region of interest" description="Disordered" evidence="1">
    <location>
        <begin position="22"/>
        <end position="48"/>
    </location>
</feature>
<protein>
    <submittedName>
        <fullName evidence="2">Uncharacterized protein</fullName>
    </submittedName>
</protein>
<organism evidence="2">
    <name type="scientific">Trypanosoma vivax (strain Y486)</name>
    <dbReference type="NCBI Taxonomy" id="1055687"/>
    <lineage>
        <taxon>Eukaryota</taxon>
        <taxon>Discoba</taxon>
        <taxon>Euglenozoa</taxon>
        <taxon>Kinetoplastea</taxon>
        <taxon>Metakinetoplastina</taxon>
        <taxon>Trypanosomatida</taxon>
        <taxon>Trypanosomatidae</taxon>
        <taxon>Trypanosoma</taxon>
        <taxon>Duttonella</taxon>
    </lineage>
</organism>
<reference evidence="2" key="1">
    <citation type="journal article" date="2012" name="Proc. Natl. Acad. Sci. U.S.A.">
        <title>Antigenic diversity is generated by distinct evolutionary mechanisms in African trypanosome species.</title>
        <authorList>
            <person name="Jackson A.P."/>
            <person name="Berry A."/>
            <person name="Aslett M."/>
            <person name="Allison H.C."/>
            <person name="Burton P."/>
            <person name="Vavrova-Anderson J."/>
            <person name="Brown R."/>
            <person name="Browne H."/>
            <person name="Corton N."/>
            <person name="Hauser H."/>
            <person name="Gamble J."/>
            <person name="Gilderthorp R."/>
            <person name="Marcello L."/>
            <person name="McQuillan J."/>
            <person name="Otto T.D."/>
            <person name="Quail M.A."/>
            <person name="Sanders M.J."/>
            <person name="van Tonder A."/>
            <person name="Ginger M.L."/>
            <person name="Field M.C."/>
            <person name="Barry J.D."/>
            <person name="Hertz-Fowler C."/>
            <person name="Berriman M."/>
        </authorList>
    </citation>
    <scope>NUCLEOTIDE SEQUENCE</scope>
    <source>
        <strain evidence="2">Y486</strain>
    </source>
</reference>
<dbReference type="AlphaFoldDB" id="G0UBJ7"/>
<name>G0UBJ7_TRYVY</name>
<accession>G0UBJ7</accession>
<evidence type="ECO:0000313" key="2">
    <source>
        <dbReference type="EMBL" id="CCC53193.1"/>
    </source>
</evidence>
<evidence type="ECO:0000256" key="1">
    <source>
        <dbReference type="SAM" id="MobiDB-lite"/>
    </source>
</evidence>
<sequence>MPSSATCSRAMQRPCARSRAITNDATRSSTRSDAKIASASQRSTALFRTDEHTHNNFLELIRPHRSVQRHKEKAWQSDGAFLQNRPLRDNTVAAESVGLWRPRDSTNLEMESECSLGCGARGAQRGPASGASHTSVISVQHDGGTQSCSLLKGRCLHLKPASSSERVSDFTCVTDTHADVLRRLEEEHRRRYQRAAYALQRRHPDPWWRLQSAGEYDARAPHLFACGGNVVFSRVKKEVIDDGLQWFAV</sequence>